<protein>
    <recommendedName>
        <fullName evidence="7">Protein dpy-30 homolog</fullName>
    </recommendedName>
    <alternativeName>
        <fullName evidence="8">Dpy-30-like protein</fullName>
    </alternativeName>
</protein>
<evidence type="ECO:0000256" key="3">
    <source>
        <dbReference type="ARBA" id="ARBA00022853"/>
    </source>
</evidence>
<reference evidence="10" key="1">
    <citation type="submission" date="2025-08" db="UniProtKB">
        <authorList>
            <consortium name="Ensembl"/>
        </authorList>
    </citation>
    <scope>IDENTIFICATION</scope>
</reference>
<evidence type="ECO:0000256" key="9">
    <source>
        <dbReference type="SAM" id="MobiDB-lite"/>
    </source>
</evidence>
<gene>
    <name evidence="10" type="primary">DPY30</name>
</gene>
<dbReference type="InterPro" id="IPR007858">
    <property type="entry name" value="Dpy-30_motif"/>
</dbReference>
<evidence type="ECO:0000313" key="10">
    <source>
        <dbReference type="Ensembl" id="ENSSTUP00000083333.1"/>
    </source>
</evidence>
<dbReference type="OrthoDB" id="417678at2759"/>
<dbReference type="FunFam" id="1.20.890.10:FF:000003">
    <property type="entry name" value="protein dpy-30 homolog"/>
    <property type="match status" value="1"/>
</dbReference>
<dbReference type="GeneTree" id="ENSGT00390000008808"/>
<reference evidence="10" key="2">
    <citation type="submission" date="2025-09" db="UniProtKB">
        <authorList>
            <consortium name="Ensembl"/>
        </authorList>
    </citation>
    <scope>IDENTIFICATION</scope>
</reference>
<evidence type="ECO:0000256" key="4">
    <source>
        <dbReference type="ARBA" id="ARBA00023015"/>
    </source>
</evidence>
<dbReference type="Ensembl" id="ENSSTUT00000088631.1">
    <property type="protein sequence ID" value="ENSSTUP00000083333.1"/>
    <property type="gene ID" value="ENSSTUG00000036600.1"/>
</dbReference>
<keyword evidence="6" id="KW-0539">Nucleus</keyword>
<dbReference type="InterPro" id="IPR037856">
    <property type="entry name" value="Sdc1/DPY30"/>
</dbReference>
<keyword evidence="11" id="KW-1185">Reference proteome</keyword>
<dbReference type="Pfam" id="PF05186">
    <property type="entry name" value="Dpy-30"/>
    <property type="match status" value="1"/>
</dbReference>
<evidence type="ECO:0000256" key="8">
    <source>
        <dbReference type="ARBA" id="ARBA00077481"/>
    </source>
</evidence>
<proteinExistence type="inferred from homology"/>
<comment type="similarity">
    <text evidence="2">Belongs to the dpy-30 family.</text>
</comment>
<dbReference type="AlphaFoldDB" id="A0A674CIS4"/>
<evidence type="ECO:0000256" key="5">
    <source>
        <dbReference type="ARBA" id="ARBA00023163"/>
    </source>
</evidence>
<dbReference type="GO" id="GO:0006325">
    <property type="term" value="P:chromatin organization"/>
    <property type="evidence" value="ECO:0007669"/>
    <property type="project" value="UniProtKB-KW"/>
</dbReference>
<dbReference type="InterPro" id="IPR049629">
    <property type="entry name" value="DPY30_SDC1_DD"/>
</dbReference>
<feature type="compositionally biased region" description="Basic and acidic residues" evidence="9">
    <location>
        <begin position="15"/>
        <end position="33"/>
    </location>
</feature>
<evidence type="ECO:0000313" key="11">
    <source>
        <dbReference type="Proteomes" id="UP000472277"/>
    </source>
</evidence>
<keyword evidence="3" id="KW-0156">Chromatin regulator</keyword>
<evidence type="ECO:0000256" key="7">
    <source>
        <dbReference type="ARBA" id="ARBA00044172"/>
    </source>
</evidence>
<sequence length="88" mass="10015">MAEDHTGMDQSMESHTAKIEDTERSNTEKISKQKVDLQSLPTRAYLDQTVVPVLLQGLSVLAKERPHNPIEFLAAHLLQNKSQYEDRI</sequence>
<organism evidence="10 11">
    <name type="scientific">Salmo trutta</name>
    <name type="common">Brown trout</name>
    <dbReference type="NCBI Taxonomy" id="8032"/>
    <lineage>
        <taxon>Eukaryota</taxon>
        <taxon>Metazoa</taxon>
        <taxon>Chordata</taxon>
        <taxon>Craniata</taxon>
        <taxon>Vertebrata</taxon>
        <taxon>Euteleostomi</taxon>
        <taxon>Actinopterygii</taxon>
        <taxon>Neopterygii</taxon>
        <taxon>Teleostei</taxon>
        <taxon>Protacanthopterygii</taxon>
        <taxon>Salmoniformes</taxon>
        <taxon>Salmonidae</taxon>
        <taxon>Salmoninae</taxon>
        <taxon>Salmo</taxon>
    </lineage>
</organism>
<dbReference type="Gene3D" id="1.20.890.10">
    <property type="entry name" value="cAMP-dependent protein kinase regulatory subunit, dimerization-anchoring domain"/>
    <property type="match status" value="1"/>
</dbReference>
<evidence type="ECO:0000256" key="1">
    <source>
        <dbReference type="ARBA" id="ARBA00004123"/>
    </source>
</evidence>
<dbReference type="GO" id="GO:0048188">
    <property type="term" value="C:Set1C/COMPASS complex"/>
    <property type="evidence" value="ECO:0007669"/>
    <property type="project" value="InterPro"/>
</dbReference>
<name>A0A674CIS4_SALTR</name>
<dbReference type="CDD" id="cd22965">
    <property type="entry name" value="DD_DPY30_SDC1"/>
    <property type="match status" value="1"/>
</dbReference>
<evidence type="ECO:0000256" key="6">
    <source>
        <dbReference type="ARBA" id="ARBA00023242"/>
    </source>
</evidence>
<dbReference type="PANTHER" id="PTHR23356">
    <property type="entry name" value="DPY30-RELATED"/>
    <property type="match status" value="1"/>
</dbReference>
<accession>A0A674CIS4</accession>
<keyword evidence="5" id="KW-0804">Transcription</keyword>
<dbReference type="OMA" id="MQNPLPI"/>
<comment type="subcellular location">
    <subcellularLocation>
        <location evidence="1">Nucleus</location>
    </subcellularLocation>
</comment>
<dbReference type="Proteomes" id="UP000472277">
    <property type="component" value="Chromosome 2"/>
</dbReference>
<dbReference type="PANTHER" id="PTHR23356:SF16">
    <property type="entry name" value="DPY30 DOMAIN CONTAINING 2"/>
    <property type="match status" value="1"/>
</dbReference>
<evidence type="ECO:0000256" key="2">
    <source>
        <dbReference type="ARBA" id="ARBA00010849"/>
    </source>
</evidence>
<feature type="region of interest" description="Disordered" evidence="9">
    <location>
        <begin position="1"/>
        <end position="33"/>
    </location>
</feature>
<keyword evidence="4" id="KW-0805">Transcription regulation</keyword>